<evidence type="ECO:0000259" key="3">
    <source>
        <dbReference type="Pfam" id="PF03795"/>
    </source>
</evidence>
<comment type="similarity">
    <text evidence="1">Belongs to the YciI family.</text>
</comment>
<proteinExistence type="inferred from homology"/>
<dbReference type="Pfam" id="PF03795">
    <property type="entry name" value="YCII"/>
    <property type="match status" value="1"/>
</dbReference>
<feature type="domain" description="YCII-related" evidence="3">
    <location>
        <begin position="64"/>
        <end position="144"/>
    </location>
</feature>
<dbReference type="AlphaFoldDB" id="A0A931F2B3"/>
<keyword evidence="5" id="KW-1185">Reference proteome</keyword>
<feature type="region of interest" description="Disordered" evidence="2">
    <location>
        <begin position="82"/>
        <end position="101"/>
    </location>
</feature>
<organism evidence="4 5">
    <name type="scientific">Nonomuraea cypriaca</name>
    <dbReference type="NCBI Taxonomy" id="1187855"/>
    <lineage>
        <taxon>Bacteria</taxon>
        <taxon>Bacillati</taxon>
        <taxon>Actinomycetota</taxon>
        <taxon>Actinomycetes</taxon>
        <taxon>Streptosporangiales</taxon>
        <taxon>Streptosporangiaceae</taxon>
        <taxon>Nonomuraea</taxon>
    </lineage>
</organism>
<dbReference type="Proteomes" id="UP000605361">
    <property type="component" value="Unassembled WGS sequence"/>
</dbReference>
<accession>A0A931F2B3</accession>
<name>A0A931F2B3_9ACTN</name>
<reference evidence="4" key="1">
    <citation type="submission" date="2020-11" db="EMBL/GenBank/DDBJ databases">
        <title>Whole-genome analyses of Nonomuraea sp. K274.</title>
        <authorList>
            <person name="Veyisoglu A."/>
        </authorList>
    </citation>
    <scope>NUCLEOTIDE SEQUENCE</scope>
    <source>
        <strain evidence="4">K274</strain>
    </source>
</reference>
<evidence type="ECO:0000256" key="2">
    <source>
        <dbReference type="SAM" id="MobiDB-lite"/>
    </source>
</evidence>
<feature type="region of interest" description="Disordered" evidence="2">
    <location>
        <begin position="1"/>
        <end position="63"/>
    </location>
</feature>
<feature type="compositionally biased region" description="Basic and acidic residues" evidence="2">
    <location>
        <begin position="22"/>
        <end position="47"/>
    </location>
</feature>
<protein>
    <recommendedName>
        <fullName evidence="3">YCII-related domain-containing protein</fullName>
    </recommendedName>
</protein>
<dbReference type="EMBL" id="JADOGI010000232">
    <property type="protein sequence ID" value="MBF8192784.1"/>
    <property type="molecule type" value="Genomic_DNA"/>
</dbReference>
<dbReference type="InterPro" id="IPR011008">
    <property type="entry name" value="Dimeric_a/b-barrel"/>
</dbReference>
<sequence>MGGQAAVQDEYAHPSSVGARASSRDQAGERRPVQHDHLARADLDHAPALEPAQGPVDAHPGRADLGAQSRLACVQGHPAVRAPAYQPAGHPRGHVAHDRGPWADDTGAPHVYEVADEAELREIIGRDPYTAAGGCEIVLLKEWTPIV</sequence>
<dbReference type="SUPFAM" id="SSF54909">
    <property type="entry name" value="Dimeric alpha+beta barrel"/>
    <property type="match status" value="1"/>
</dbReference>
<dbReference type="InterPro" id="IPR005545">
    <property type="entry name" value="YCII"/>
</dbReference>
<evidence type="ECO:0000313" key="5">
    <source>
        <dbReference type="Proteomes" id="UP000605361"/>
    </source>
</evidence>
<evidence type="ECO:0000313" key="4">
    <source>
        <dbReference type="EMBL" id="MBF8192784.1"/>
    </source>
</evidence>
<gene>
    <name evidence="4" type="ORF">ITP53_45320</name>
</gene>
<evidence type="ECO:0000256" key="1">
    <source>
        <dbReference type="ARBA" id="ARBA00007689"/>
    </source>
</evidence>
<comment type="caution">
    <text evidence="4">The sequence shown here is derived from an EMBL/GenBank/DDBJ whole genome shotgun (WGS) entry which is preliminary data.</text>
</comment>